<evidence type="ECO:0000256" key="1">
    <source>
        <dbReference type="SAM" id="MobiDB-lite"/>
    </source>
</evidence>
<name>A0A7R8VSM5_TIMDO</name>
<feature type="compositionally biased region" description="Basic and acidic residues" evidence="1">
    <location>
        <begin position="133"/>
        <end position="143"/>
    </location>
</feature>
<organism evidence="3">
    <name type="scientific">Timema douglasi</name>
    <name type="common">Walking stick</name>
    <dbReference type="NCBI Taxonomy" id="61478"/>
    <lineage>
        <taxon>Eukaryota</taxon>
        <taxon>Metazoa</taxon>
        <taxon>Ecdysozoa</taxon>
        <taxon>Arthropoda</taxon>
        <taxon>Hexapoda</taxon>
        <taxon>Insecta</taxon>
        <taxon>Pterygota</taxon>
        <taxon>Neoptera</taxon>
        <taxon>Polyneoptera</taxon>
        <taxon>Phasmatodea</taxon>
        <taxon>Timematodea</taxon>
        <taxon>Timematoidea</taxon>
        <taxon>Timematidae</taxon>
        <taxon>Timema</taxon>
    </lineage>
</organism>
<gene>
    <name evidence="3" type="ORF">TDIB3V08_LOCUS9549</name>
</gene>
<feature type="domain" description="Splicing factor RBM39 linker" evidence="2">
    <location>
        <begin position="56"/>
        <end position="105"/>
    </location>
</feature>
<reference evidence="3" key="1">
    <citation type="submission" date="2020-11" db="EMBL/GenBank/DDBJ databases">
        <authorList>
            <person name="Tran Van P."/>
        </authorList>
    </citation>
    <scope>NUCLEOTIDE SEQUENCE</scope>
</reference>
<evidence type="ECO:0000313" key="3">
    <source>
        <dbReference type="EMBL" id="CAD7203376.1"/>
    </source>
</evidence>
<accession>A0A7R8VSM5</accession>
<proteinExistence type="predicted"/>
<protein>
    <recommendedName>
        <fullName evidence="2">Splicing factor RBM39 linker domain-containing protein</fullName>
    </recommendedName>
</protein>
<feature type="region of interest" description="Disordered" evidence="1">
    <location>
        <begin position="103"/>
        <end position="143"/>
    </location>
</feature>
<dbReference type="InterPro" id="IPR029123">
    <property type="entry name" value="RBM39_linker"/>
</dbReference>
<dbReference type="EMBL" id="OA570524">
    <property type="protein sequence ID" value="CAD7203376.1"/>
    <property type="molecule type" value="Genomic_DNA"/>
</dbReference>
<sequence length="143" mass="15287">MVIVPGQLLKKRKQVSRDLCEGAADVDLREGTADVNLCERTADVDLRECAADVDLRTGLQIPQAAASALNLNPIGSLPVQQAAPPIATQCFMLANMFDPISSSESDQFVNNGTEQELSSSESERSEQGGVATDIDKTSDSYDL</sequence>
<dbReference type="Pfam" id="PF15519">
    <property type="entry name" value="RBM39linker"/>
    <property type="match status" value="1"/>
</dbReference>
<dbReference type="AlphaFoldDB" id="A0A7R8VSM5"/>
<evidence type="ECO:0000259" key="2">
    <source>
        <dbReference type="Pfam" id="PF15519"/>
    </source>
</evidence>
<feature type="compositionally biased region" description="Polar residues" evidence="1">
    <location>
        <begin position="103"/>
        <end position="113"/>
    </location>
</feature>